<evidence type="ECO:0000256" key="2">
    <source>
        <dbReference type="SAM" id="MobiDB-lite"/>
    </source>
</evidence>
<comment type="caution">
    <text evidence="3">The sequence shown here is derived from an EMBL/GenBank/DDBJ whole genome shotgun (WGS) entry which is preliminary data.</text>
</comment>
<accession>A0ABQ4ZEQ9</accession>
<evidence type="ECO:0000313" key="3">
    <source>
        <dbReference type="EMBL" id="GJS87447.1"/>
    </source>
</evidence>
<feature type="coiled-coil region" evidence="1">
    <location>
        <begin position="304"/>
        <end position="343"/>
    </location>
</feature>
<organism evidence="3 4">
    <name type="scientific">Tanacetum coccineum</name>
    <dbReference type="NCBI Taxonomy" id="301880"/>
    <lineage>
        <taxon>Eukaryota</taxon>
        <taxon>Viridiplantae</taxon>
        <taxon>Streptophyta</taxon>
        <taxon>Embryophyta</taxon>
        <taxon>Tracheophyta</taxon>
        <taxon>Spermatophyta</taxon>
        <taxon>Magnoliopsida</taxon>
        <taxon>eudicotyledons</taxon>
        <taxon>Gunneridae</taxon>
        <taxon>Pentapetalae</taxon>
        <taxon>asterids</taxon>
        <taxon>campanulids</taxon>
        <taxon>Asterales</taxon>
        <taxon>Asteraceae</taxon>
        <taxon>Asteroideae</taxon>
        <taxon>Anthemideae</taxon>
        <taxon>Anthemidinae</taxon>
        <taxon>Tanacetum</taxon>
    </lineage>
</organism>
<dbReference type="Proteomes" id="UP001151760">
    <property type="component" value="Unassembled WGS sequence"/>
</dbReference>
<evidence type="ECO:0000313" key="4">
    <source>
        <dbReference type="Proteomes" id="UP001151760"/>
    </source>
</evidence>
<keyword evidence="1" id="KW-0175">Coiled coil</keyword>
<reference evidence="3" key="1">
    <citation type="journal article" date="2022" name="Int. J. Mol. Sci.">
        <title>Draft Genome of Tanacetum Coccineum: Genomic Comparison of Closely Related Tanacetum-Family Plants.</title>
        <authorList>
            <person name="Yamashiro T."/>
            <person name="Shiraishi A."/>
            <person name="Nakayama K."/>
            <person name="Satake H."/>
        </authorList>
    </citation>
    <scope>NUCLEOTIDE SEQUENCE</scope>
</reference>
<feature type="region of interest" description="Disordered" evidence="2">
    <location>
        <begin position="376"/>
        <end position="396"/>
    </location>
</feature>
<feature type="coiled-coil region" evidence="1">
    <location>
        <begin position="125"/>
        <end position="152"/>
    </location>
</feature>
<gene>
    <name evidence="3" type="ORF">Tco_0770083</name>
</gene>
<name>A0ABQ4ZEQ9_9ASTR</name>
<keyword evidence="4" id="KW-1185">Reference proteome</keyword>
<reference evidence="3" key="2">
    <citation type="submission" date="2022-01" db="EMBL/GenBank/DDBJ databases">
        <authorList>
            <person name="Yamashiro T."/>
            <person name="Shiraishi A."/>
            <person name="Satake H."/>
            <person name="Nakayama K."/>
        </authorList>
    </citation>
    <scope>NUCLEOTIDE SEQUENCE</scope>
</reference>
<dbReference type="EMBL" id="BQNB010011199">
    <property type="protein sequence ID" value="GJS87447.1"/>
    <property type="molecule type" value="Genomic_DNA"/>
</dbReference>
<sequence>MKYFCYVKHAMPKFEKETVSKQSLPRENVFITSSFEDNVKRIARNRLSEEFEPLVKDVNLQLKFFEKSLVKEMKDDLKYVMSLEDEFDETCLILDIQQEFFKTQFESVKSYSYSHEYENEIFEQNSSLENENHCLKKTITELSKQAADVKEEMTKRCAQYEKDFVLSNKSDEAKIKFDTKDLKPINIELEYSVASLPKENAHLKTIYQNLFDSIKRSRVQTKSSNIFQNEAEKLKSQLSEFADKRFDKVFQKIESMKKKKFGTRISNDFLQKSLYDIDSSNVESESREKKILFGNETSSFETKIKELEMILAQQTKDFEDAKIQDSKAEKDQFLKQIASLESKLASQDLLSIRKEYGDLRTLYNALKAKFDSLNRDKEKSPVSNFSTPKKFSKKPQVYETPTSQKVFKSSDSSRKKQVFKASNSRFTPLKQVWRPKQSHSKPFKYLKSEILSLQNKNDSALKIPNSGIFPFISKMNP</sequence>
<protein>
    <submittedName>
        <fullName evidence="3">Uncharacterized protein</fullName>
    </submittedName>
</protein>
<proteinExistence type="predicted"/>
<evidence type="ECO:0000256" key="1">
    <source>
        <dbReference type="SAM" id="Coils"/>
    </source>
</evidence>